<dbReference type="Proteomes" id="UP001153076">
    <property type="component" value="Unassembled WGS sequence"/>
</dbReference>
<dbReference type="OrthoDB" id="10250600at2759"/>
<dbReference type="PANTHER" id="PTHR13554">
    <property type="entry name" value="26S PROTEASOME NON-ATPASE REGULATORY SUBUNIT 5-RELATED"/>
    <property type="match status" value="1"/>
</dbReference>
<keyword evidence="1" id="KW-0732">Signal</keyword>
<evidence type="ECO:0000313" key="2">
    <source>
        <dbReference type="EMBL" id="KAJ8438260.1"/>
    </source>
</evidence>
<dbReference type="GO" id="GO:0005829">
    <property type="term" value="C:cytosol"/>
    <property type="evidence" value="ECO:0007669"/>
    <property type="project" value="TreeGrafter"/>
</dbReference>
<dbReference type="AlphaFoldDB" id="A0A9Q1K7E3"/>
<feature type="signal peptide" evidence="1">
    <location>
        <begin position="1"/>
        <end position="24"/>
    </location>
</feature>
<dbReference type="SUPFAM" id="SSF48371">
    <property type="entry name" value="ARM repeat"/>
    <property type="match status" value="1"/>
</dbReference>
<proteinExistence type="predicted"/>
<reference evidence="2" key="1">
    <citation type="submission" date="2022-04" db="EMBL/GenBank/DDBJ databases">
        <title>Carnegiea gigantea Genome sequencing and assembly v2.</title>
        <authorList>
            <person name="Copetti D."/>
            <person name="Sanderson M.J."/>
            <person name="Burquez A."/>
            <person name="Wojciechowski M.F."/>
        </authorList>
    </citation>
    <scope>NUCLEOTIDE SEQUENCE</scope>
    <source>
        <strain evidence="2">SGP5-SGP5p</strain>
        <tissue evidence="2">Aerial part</tissue>
    </source>
</reference>
<feature type="chain" id="PRO_5040222832" description="26S proteasome non-ATPase regulatory subunit 5" evidence="1">
    <location>
        <begin position="25"/>
        <end position="392"/>
    </location>
</feature>
<keyword evidence="3" id="KW-1185">Reference proteome</keyword>
<accession>A0A9Q1K7E3</accession>
<comment type="caution">
    <text evidence="2">The sequence shown here is derived from an EMBL/GenBank/DDBJ whole genome shotgun (WGS) entry which is preliminary data.</text>
</comment>
<dbReference type="InterPro" id="IPR019538">
    <property type="entry name" value="PSMD5"/>
</dbReference>
<name>A0A9Q1K7E3_9CARY</name>
<sequence length="392" mass="43654">MFQGRVRVLALIVKLFSVSQSVASAICSSNLLDLMEAGVSKTDDTLATLSTLELLFEMAEVEHATEFLPKTHLLQLLNSIISNTCVESILRSRAMMISGRVLSRESIFTYIDEPSVLEIISAIERTFASCEVIDDNECESALEAIGQLATHGAELLLLKSPDAARFLVNAAFDRQRRGKQLAALHALGNIARENRSQNNILLKREAEESLRHLIYETASGTSKLTPSGLLLSVLQQESEIRLAWHKLTIMLKMGNYYRELVAVQTLQSSRTFEVLELMSTPLQRDLPISLFQGYRLMSGLVARPWCLVEVCSKQEIINIVTDAYIESTKIGMEARHNCCLAIHQALARSSNLKNDSALAAISAKVHEAVKRGPYLAQKHREARPAIMTEQRF</sequence>
<organism evidence="2 3">
    <name type="scientific">Carnegiea gigantea</name>
    <dbReference type="NCBI Taxonomy" id="171969"/>
    <lineage>
        <taxon>Eukaryota</taxon>
        <taxon>Viridiplantae</taxon>
        <taxon>Streptophyta</taxon>
        <taxon>Embryophyta</taxon>
        <taxon>Tracheophyta</taxon>
        <taxon>Spermatophyta</taxon>
        <taxon>Magnoliopsida</taxon>
        <taxon>eudicotyledons</taxon>
        <taxon>Gunneridae</taxon>
        <taxon>Pentapetalae</taxon>
        <taxon>Caryophyllales</taxon>
        <taxon>Cactineae</taxon>
        <taxon>Cactaceae</taxon>
        <taxon>Cactoideae</taxon>
        <taxon>Echinocereeae</taxon>
        <taxon>Carnegiea</taxon>
    </lineage>
</organism>
<evidence type="ECO:0008006" key="4">
    <source>
        <dbReference type="Google" id="ProtNLM"/>
    </source>
</evidence>
<dbReference type="PANTHER" id="PTHR13554:SF10">
    <property type="entry name" value="26S PROTEASOME NON-ATPASE REGULATORY SUBUNIT 5"/>
    <property type="match status" value="1"/>
</dbReference>
<evidence type="ECO:0000256" key="1">
    <source>
        <dbReference type="SAM" id="SignalP"/>
    </source>
</evidence>
<protein>
    <recommendedName>
        <fullName evidence="4">26S proteasome non-ATPase regulatory subunit 5</fullName>
    </recommendedName>
</protein>
<dbReference type="EMBL" id="JAKOGI010000262">
    <property type="protein sequence ID" value="KAJ8438260.1"/>
    <property type="molecule type" value="Genomic_DNA"/>
</dbReference>
<gene>
    <name evidence="2" type="ORF">Cgig2_030625</name>
</gene>
<dbReference type="GO" id="GO:0043248">
    <property type="term" value="P:proteasome assembly"/>
    <property type="evidence" value="ECO:0007669"/>
    <property type="project" value="InterPro"/>
</dbReference>
<evidence type="ECO:0000313" key="3">
    <source>
        <dbReference type="Proteomes" id="UP001153076"/>
    </source>
</evidence>
<dbReference type="InterPro" id="IPR016024">
    <property type="entry name" value="ARM-type_fold"/>
</dbReference>